<proteinExistence type="predicted"/>
<protein>
    <submittedName>
        <fullName evidence="2">Uncharacterized protein</fullName>
    </submittedName>
</protein>
<evidence type="ECO:0000313" key="4">
    <source>
        <dbReference type="Proteomes" id="UP000078560"/>
    </source>
</evidence>
<dbReference type="Proteomes" id="UP000078546">
    <property type="component" value="Unassembled WGS sequence"/>
</dbReference>
<organism evidence="2 3">
    <name type="scientific">Plasmodium ovale curtisi</name>
    <dbReference type="NCBI Taxonomy" id="864141"/>
    <lineage>
        <taxon>Eukaryota</taxon>
        <taxon>Sar</taxon>
        <taxon>Alveolata</taxon>
        <taxon>Apicomplexa</taxon>
        <taxon>Aconoidasida</taxon>
        <taxon>Haemosporida</taxon>
        <taxon>Plasmodiidae</taxon>
        <taxon>Plasmodium</taxon>
        <taxon>Plasmodium (Plasmodium)</taxon>
    </lineage>
</organism>
<sequence length="74" mass="8424">MSCDVSLLRENIRDGSCAYEEATVDESCHMSERTCSGDYGGSERKVELYPVLSELYSKCDIYGLNENVRQNIKY</sequence>
<dbReference type="AlphaFoldDB" id="A0A1A8WUN5"/>
<evidence type="ECO:0000313" key="1">
    <source>
        <dbReference type="EMBL" id="SBS86297.1"/>
    </source>
</evidence>
<reference evidence="2" key="2">
    <citation type="submission" date="2016-05" db="EMBL/GenBank/DDBJ databases">
        <authorList>
            <person name="Lavstsen T."/>
            <person name="Jespersen J.S."/>
        </authorList>
    </citation>
    <scope>NUCLEOTIDE SEQUENCE [LARGE SCALE GENOMIC DNA]</scope>
</reference>
<evidence type="ECO:0000313" key="3">
    <source>
        <dbReference type="Proteomes" id="UP000078546"/>
    </source>
</evidence>
<dbReference type="EMBL" id="FLQU01000483">
    <property type="protein sequence ID" value="SBS86297.1"/>
    <property type="molecule type" value="Genomic_DNA"/>
</dbReference>
<gene>
    <name evidence="2" type="ORF">POVCU1_033360</name>
    <name evidence="1" type="ORF">POVCU2_0036380</name>
</gene>
<dbReference type="EMBL" id="FLQV01000616">
    <property type="protein sequence ID" value="SBS96671.1"/>
    <property type="molecule type" value="Genomic_DNA"/>
</dbReference>
<name>A0A1A8WUN5_PLAOA</name>
<accession>A0A1A8WUN5</accession>
<evidence type="ECO:0000313" key="2">
    <source>
        <dbReference type="EMBL" id="SBS96671.1"/>
    </source>
</evidence>
<reference evidence="3 4" key="1">
    <citation type="submission" date="2016-05" db="EMBL/GenBank/DDBJ databases">
        <authorList>
            <person name="Naeem Raeece"/>
        </authorList>
    </citation>
    <scope>NUCLEOTIDE SEQUENCE [LARGE SCALE GENOMIC DNA]</scope>
</reference>
<dbReference type="Proteomes" id="UP000078560">
    <property type="component" value="Unassembled WGS sequence"/>
</dbReference>